<evidence type="ECO:0000256" key="4">
    <source>
        <dbReference type="ARBA" id="ARBA00023136"/>
    </source>
</evidence>
<feature type="transmembrane region" description="Helical" evidence="5">
    <location>
        <begin position="39"/>
        <end position="66"/>
    </location>
</feature>
<dbReference type="InterPro" id="IPR051533">
    <property type="entry name" value="WaaL-like"/>
</dbReference>
<keyword evidence="3 5" id="KW-1133">Transmembrane helix</keyword>
<evidence type="ECO:0000256" key="2">
    <source>
        <dbReference type="ARBA" id="ARBA00022692"/>
    </source>
</evidence>
<keyword evidence="4 5" id="KW-0472">Membrane</keyword>
<feature type="transmembrane region" description="Helical" evidence="5">
    <location>
        <begin position="394"/>
        <end position="415"/>
    </location>
</feature>
<comment type="caution">
    <text evidence="7">The sequence shown here is derived from an EMBL/GenBank/DDBJ whole genome shotgun (WGS) entry which is preliminary data.</text>
</comment>
<dbReference type="Pfam" id="PF04932">
    <property type="entry name" value="Wzy_C"/>
    <property type="match status" value="1"/>
</dbReference>
<sequence length="482" mass="53683">MLNNQGSRRGLRLALLISFLGAASGIVVGFAAGAQPFYLGVALGAIAAIICFFSFFEQAVLGLLILRSALDPFSGQQLPAAFAIGLDALTILYVTVMLLTGQTVRTNKFWWLFAAWVALQGVWVILLPLGGLGLNAAFLSDSIREWVRIFSWLMVYLIVMQLKDRLHPEKIVSALLLALIFPLTVALMQTVLPPSLLPPIFVFGGGDEVSFEKASRINGTLGHPNTFATFLLLFIGLTWWKLSHSKQRWRWLILLSLLAFFYVSTKALFSLLMLAVFVLVLISPKLNIIKLLGGIVFLAIVIGLFASTEFGQERLASIGNTPLLNPDIDISRAILLSQGDNNSFNWRLSQWYMLLKAWQEYPILGYGLGLSKQVAGNGFLPHNDYIRTLVEQGIVGMVSFIAFFIAQIVRLIRLIKDTPSGTAQHDFCLTLLAVFLAIPVGMITENIWTHTTLFFYWWTVSAVADWNWHKLQPQTPLFTKPY</sequence>
<feature type="transmembrane region" description="Helical" evidence="5">
    <location>
        <begin position="78"/>
        <end position="99"/>
    </location>
</feature>
<dbReference type="EMBL" id="JACJTA010000080">
    <property type="protein sequence ID" value="MBD2607999.1"/>
    <property type="molecule type" value="Genomic_DNA"/>
</dbReference>
<evidence type="ECO:0000256" key="3">
    <source>
        <dbReference type="ARBA" id="ARBA00022989"/>
    </source>
</evidence>
<feature type="transmembrane region" description="Helical" evidence="5">
    <location>
        <begin position="12"/>
        <end position="32"/>
    </location>
</feature>
<feature type="domain" description="O-antigen ligase-related" evidence="6">
    <location>
        <begin position="253"/>
        <end position="401"/>
    </location>
</feature>
<dbReference type="RefSeq" id="WP_029638134.1">
    <property type="nucleotide sequence ID" value="NZ_JACJTA010000080.1"/>
</dbReference>
<dbReference type="PANTHER" id="PTHR37422:SF23">
    <property type="entry name" value="TEICHURONIC ACID BIOSYNTHESIS PROTEIN TUAE"/>
    <property type="match status" value="1"/>
</dbReference>
<evidence type="ECO:0000256" key="1">
    <source>
        <dbReference type="ARBA" id="ARBA00004141"/>
    </source>
</evidence>
<accession>A0ABR8GWU9</accession>
<dbReference type="GO" id="GO:0016874">
    <property type="term" value="F:ligase activity"/>
    <property type="evidence" value="ECO:0007669"/>
    <property type="project" value="UniProtKB-KW"/>
</dbReference>
<keyword evidence="8" id="KW-1185">Reference proteome</keyword>
<reference evidence="7 8" key="1">
    <citation type="journal article" date="2020" name="ISME J.">
        <title>Comparative genomics reveals insights into cyanobacterial evolution and habitat adaptation.</title>
        <authorList>
            <person name="Chen M.Y."/>
            <person name="Teng W.K."/>
            <person name="Zhao L."/>
            <person name="Hu C.X."/>
            <person name="Zhou Y.K."/>
            <person name="Han B.P."/>
            <person name="Song L.R."/>
            <person name="Shu W.S."/>
        </authorList>
    </citation>
    <scope>NUCLEOTIDE SEQUENCE [LARGE SCALE GENOMIC DNA]</scope>
    <source>
        <strain evidence="7 8">FACHB-248</strain>
    </source>
</reference>
<dbReference type="Proteomes" id="UP000660380">
    <property type="component" value="Unassembled WGS sequence"/>
</dbReference>
<gene>
    <name evidence="7" type="ORF">H6G81_26655</name>
</gene>
<name>A0ABR8GWU9_9CYAN</name>
<organism evidence="7 8">
    <name type="scientific">Scytonema hofmannii FACHB-248</name>
    <dbReference type="NCBI Taxonomy" id="1842502"/>
    <lineage>
        <taxon>Bacteria</taxon>
        <taxon>Bacillati</taxon>
        <taxon>Cyanobacteriota</taxon>
        <taxon>Cyanophyceae</taxon>
        <taxon>Nostocales</taxon>
        <taxon>Scytonemataceae</taxon>
        <taxon>Scytonema</taxon>
    </lineage>
</organism>
<evidence type="ECO:0000313" key="8">
    <source>
        <dbReference type="Proteomes" id="UP000660380"/>
    </source>
</evidence>
<feature type="transmembrane region" description="Helical" evidence="5">
    <location>
        <begin position="174"/>
        <end position="192"/>
    </location>
</feature>
<keyword evidence="2 5" id="KW-0812">Transmembrane</keyword>
<protein>
    <submittedName>
        <fullName evidence="7">O-antigen ligase family protein</fullName>
    </submittedName>
</protein>
<feature type="transmembrane region" description="Helical" evidence="5">
    <location>
        <begin position="427"/>
        <end position="448"/>
    </location>
</feature>
<dbReference type="InterPro" id="IPR007016">
    <property type="entry name" value="O-antigen_ligase-rel_domated"/>
</dbReference>
<feature type="transmembrane region" description="Helical" evidence="5">
    <location>
        <begin position="252"/>
        <end position="282"/>
    </location>
</feature>
<keyword evidence="7" id="KW-0436">Ligase</keyword>
<proteinExistence type="predicted"/>
<evidence type="ECO:0000259" key="6">
    <source>
        <dbReference type="Pfam" id="PF04932"/>
    </source>
</evidence>
<evidence type="ECO:0000313" key="7">
    <source>
        <dbReference type="EMBL" id="MBD2607999.1"/>
    </source>
</evidence>
<feature type="transmembrane region" description="Helical" evidence="5">
    <location>
        <begin position="111"/>
        <end position="134"/>
    </location>
</feature>
<dbReference type="PANTHER" id="PTHR37422">
    <property type="entry name" value="TEICHURONIC ACID BIOSYNTHESIS PROTEIN TUAE"/>
    <property type="match status" value="1"/>
</dbReference>
<feature type="transmembrane region" description="Helical" evidence="5">
    <location>
        <begin position="288"/>
        <end position="306"/>
    </location>
</feature>
<feature type="transmembrane region" description="Helical" evidence="5">
    <location>
        <begin position="221"/>
        <end position="240"/>
    </location>
</feature>
<evidence type="ECO:0000256" key="5">
    <source>
        <dbReference type="SAM" id="Phobius"/>
    </source>
</evidence>
<comment type="subcellular location">
    <subcellularLocation>
        <location evidence="1">Membrane</location>
        <topology evidence="1">Multi-pass membrane protein</topology>
    </subcellularLocation>
</comment>